<evidence type="ECO:0000256" key="5">
    <source>
        <dbReference type="ARBA" id="ARBA00023077"/>
    </source>
</evidence>
<dbReference type="Pfam" id="PF07715">
    <property type="entry name" value="Plug"/>
    <property type="match status" value="1"/>
</dbReference>
<dbReference type="InterPro" id="IPR037066">
    <property type="entry name" value="Plug_dom_sf"/>
</dbReference>
<feature type="signal peptide" evidence="10">
    <location>
        <begin position="1"/>
        <end position="19"/>
    </location>
</feature>
<protein>
    <submittedName>
        <fullName evidence="13">Outer membrane receptor proteins, mostly Fe transport</fullName>
    </submittedName>
</protein>
<dbReference type="InterPro" id="IPR039426">
    <property type="entry name" value="TonB-dep_rcpt-like"/>
</dbReference>
<keyword evidence="10" id="KW-0732">Signal</keyword>
<evidence type="ECO:0000256" key="10">
    <source>
        <dbReference type="SAM" id="SignalP"/>
    </source>
</evidence>
<keyword evidence="7 8" id="KW-0998">Cell outer membrane</keyword>
<dbReference type="Pfam" id="PF00593">
    <property type="entry name" value="TonB_dep_Rec_b-barrel"/>
    <property type="match status" value="1"/>
</dbReference>
<keyword evidence="3 8" id="KW-1134">Transmembrane beta strand</keyword>
<dbReference type="STRING" id="1121884.SAMN02745131_01172"/>
<keyword evidence="14" id="KW-1185">Reference proteome</keyword>
<feature type="chain" id="PRO_5012589858" evidence="10">
    <location>
        <begin position="20"/>
        <end position="751"/>
    </location>
</feature>
<dbReference type="PANTHER" id="PTHR30069:SF36">
    <property type="entry name" value="BLL6948 PROTEIN"/>
    <property type="match status" value="1"/>
</dbReference>
<accession>A0A1M4WPC1</accession>
<sequence>MSRVILLCVFLGSSLLAVSQTNIKGIYIINAETRVPVQEAFLQNEDASFNIEADENGFASFKTLPSTASTLTISRIGFETKKVHLDTLSITNNTAIIYLKAKVSNLQEVQVKATARSGVFKTISDLDIHLRPINNSQEVLRMVPGLFIGQHAGGGKAEQIFLRGFDLDHGTDINLSVDGMPVNMVSHAHGQGYADLHWVIPELIDKVNFNKGPYFADKGNFTTAGFVEFKTKDYLENNFVKVEGGQFNTFRGIAGINLLKPKGDRRSQSLYFAGEASYTKGYFDSPQDFGRYNGILKYHGSISSSSTLTATGTAFTSKWNASGQIPNRALESGMVGFYGAIDNTEGGKTSRYNTNLELLTSLNNGGAIRNQVFYSRYKFELYSNFTFYKEDPINGDQIRQKEDRNIYGYNGSYHKNFFIGNMPSETNVGIQVRYDDINNIELTRTKNRTINTAGIMLGDINEMNAGAYWSQRLSLSKQLDMTGAIRFDYFTNRYNDKLSSQVSSTNATIISPKLNFNYRLNDKVQLYLYNGRGFHSNDTRVAVQEGGKKVVPAAYGSDLGGIFKVGRKLLFQSALWYLWLDQEFVYVGDEGVVEAGGKTRRYGFDFSVRYEVAKNLFADADVSMANPRALGVEKAESYLPLAPRFSSVGGLTYRKEQGWNGSLRYRYMADRPANEDKSIIAKGYFVTDAAINYTKKRWESGLAIQNLFNVKWKETQFDTESRLQNEPAPVSEIHFTPGTPFFARASFTVFF</sequence>
<evidence type="ECO:0000256" key="7">
    <source>
        <dbReference type="ARBA" id="ARBA00023237"/>
    </source>
</evidence>
<organism evidence="13 14">
    <name type="scientific">Flavisolibacter ginsengisoli DSM 18119</name>
    <dbReference type="NCBI Taxonomy" id="1121884"/>
    <lineage>
        <taxon>Bacteria</taxon>
        <taxon>Pseudomonadati</taxon>
        <taxon>Bacteroidota</taxon>
        <taxon>Chitinophagia</taxon>
        <taxon>Chitinophagales</taxon>
        <taxon>Chitinophagaceae</taxon>
        <taxon>Flavisolibacter</taxon>
    </lineage>
</organism>
<keyword evidence="5 9" id="KW-0798">TonB box</keyword>
<keyword evidence="6 8" id="KW-0472">Membrane</keyword>
<dbReference type="GO" id="GO:0015344">
    <property type="term" value="F:siderophore uptake transmembrane transporter activity"/>
    <property type="evidence" value="ECO:0007669"/>
    <property type="project" value="TreeGrafter"/>
</dbReference>
<dbReference type="InterPro" id="IPR012910">
    <property type="entry name" value="Plug_dom"/>
</dbReference>
<feature type="domain" description="TonB-dependent receptor plug" evidence="12">
    <location>
        <begin position="122"/>
        <end position="225"/>
    </location>
</feature>
<evidence type="ECO:0000256" key="1">
    <source>
        <dbReference type="ARBA" id="ARBA00004571"/>
    </source>
</evidence>
<reference evidence="13 14" key="1">
    <citation type="submission" date="2016-11" db="EMBL/GenBank/DDBJ databases">
        <authorList>
            <person name="Jaros S."/>
            <person name="Januszkiewicz K."/>
            <person name="Wedrychowicz H."/>
        </authorList>
    </citation>
    <scope>NUCLEOTIDE SEQUENCE [LARGE SCALE GENOMIC DNA]</scope>
    <source>
        <strain evidence="13 14">DSM 18119</strain>
    </source>
</reference>
<gene>
    <name evidence="13" type="ORF">SAMN02745131_01172</name>
</gene>
<evidence type="ECO:0000259" key="12">
    <source>
        <dbReference type="Pfam" id="PF07715"/>
    </source>
</evidence>
<dbReference type="InterPro" id="IPR000531">
    <property type="entry name" value="Beta-barrel_TonB"/>
</dbReference>
<comment type="subcellular location">
    <subcellularLocation>
        <location evidence="1 8">Cell outer membrane</location>
        <topology evidence="1 8">Multi-pass membrane protein</topology>
    </subcellularLocation>
</comment>
<dbReference type="GO" id="GO:0009279">
    <property type="term" value="C:cell outer membrane"/>
    <property type="evidence" value="ECO:0007669"/>
    <property type="project" value="UniProtKB-SubCell"/>
</dbReference>
<dbReference type="PROSITE" id="PS52016">
    <property type="entry name" value="TONB_DEPENDENT_REC_3"/>
    <property type="match status" value="1"/>
</dbReference>
<evidence type="ECO:0000313" key="14">
    <source>
        <dbReference type="Proteomes" id="UP000184048"/>
    </source>
</evidence>
<dbReference type="SUPFAM" id="SSF56935">
    <property type="entry name" value="Porins"/>
    <property type="match status" value="1"/>
</dbReference>
<dbReference type="Proteomes" id="UP000184048">
    <property type="component" value="Unassembled WGS sequence"/>
</dbReference>
<evidence type="ECO:0000256" key="8">
    <source>
        <dbReference type="PROSITE-ProRule" id="PRU01360"/>
    </source>
</evidence>
<evidence type="ECO:0000259" key="11">
    <source>
        <dbReference type="Pfam" id="PF00593"/>
    </source>
</evidence>
<dbReference type="GO" id="GO:0044718">
    <property type="term" value="P:siderophore transmembrane transport"/>
    <property type="evidence" value="ECO:0007669"/>
    <property type="project" value="TreeGrafter"/>
</dbReference>
<evidence type="ECO:0000313" key="13">
    <source>
        <dbReference type="EMBL" id="SHE83089.1"/>
    </source>
</evidence>
<dbReference type="Gene3D" id="2.170.130.10">
    <property type="entry name" value="TonB-dependent receptor, plug domain"/>
    <property type="match status" value="1"/>
</dbReference>
<proteinExistence type="inferred from homology"/>
<dbReference type="InterPro" id="IPR036942">
    <property type="entry name" value="Beta-barrel_TonB_sf"/>
</dbReference>
<keyword evidence="4 8" id="KW-0812">Transmembrane</keyword>
<evidence type="ECO:0000256" key="4">
    <source>
        <dbReference type="ARBA" id="ARBA00022692"/>
    </source>
</evidence>
<dbReference type="EMBL" id="FQUU01000004">
    <property type="protein sequence ID" value="SHE83089.1"/>
    <property type="molecule type" value="Genomic_DNA"/>
</dbReference>
<dbReference type="PANTHER" id="PTHR30069">
    <property type="entry name" value="TONB-DEPENDENT OUTER MEMBRANE RECEPTOR"/>
    <property type="match status" value="1"/>
</dbReference>
<keyword evidence="2 8" id="KW-0813">Transport</keyword>
<evidence type="ECO:0000256" key="2">
    <source>
        <dbReference type="ARBA" id="ARBA00022448"/>
    </source>
</evidence>
<name>A0A1M4WPC1_9BACT</name>
<dbReference type="Gene3D" id="2.40.170.20">
    <property type="entry name" value="TonB-dependent receptor, beta-barrel domain"/>
    <property type="match status" value="1"/>
</dbReference>
<evidence type="ECO:0000256" key="9">
    <source>
        <dbReference type="RuleBase" id="RU003357"/>
    </source>
</evidence>
<evidence type="ECO:0000256" key="3">
    <source>
        <dbReference type="ARBA" id="ARBA00022452"/>
    </source>
</evidence>
<comment type="similarity">
    <text evidence="8 9">Belongs to the TonB-dependent receptor family.</text>
</comment>
<dbReference type="AlphaFoldDB" id="A0A1M4WPC1"/>
<evidence type="ECO:0000256" key="6">
    <source>
        <dbReference type="ARBA" id="ARBA00023136"/>
    </source>
</evidence>
<feature type="domain" description="TonB-dependent receptor-like beta-barrel" evidence="11">
    <location>
        <begin position="297"/>
        <end position="707"/>
    </location>
</feature>
<dbReference type="RefSeq" id="WP_245793020.1">
    <property type="nucleotide sequence ID" value="NZ_FQUU01000004.1"/>
</dbReference>
<keyword evidence="13" id="KW-0675">Receptor</keyword>